<proteinExistence type="predicted"/>
<dbReference type="Pfam" id="PF23247">
    <property type="entry name" value="LRR_RPS2"/>
    <property type="match status" value="1"/>
</dbReference>
<dbReference type="EMBL" id="JBBPBK010000015">
    <property type="protein sequence ID" value="KAK9269041.1"/>
    <property type="molecule type" value="Genomic_DNA"/>
</dbReference>
<dbReference type="PANTHER" id="PTHR33463">
    <property type="entry name" value="NB-ARC DOMAIN-CONTAINING PROTEIN-RELATED"/>
    <property type="match status" value="1"/>
</dbReference>
<name>A0AAP0R7Z4_LIQFO</name>
<dbReference type="Proteomes" id="UP001415857">
    <property type="component" value="Unassembled WGS sequence"/>
</dbReference>
<evidence type="ECO:0000313" key="3">
    <source>
        <dbReference type="EMBL" id="KAK9269041.1"/>
    </source>
</evidence>
<organism evidence="3 4">
    <name type="scientific">Liquidambar formosana</name>
    <name type="common">Formosan gum</name>
    <dbReference type="NCBI Taxonomy" id="63359"/>
    <lineage>
        <taxon>Eukaryota</taxon>
        <taxon>Viridiplantae</taxon>
        <taxon>Streptophyta</taxon>
        <taxon>Embryophyta</taxon>
        <taxon>Tracheophyta</taxon>
        <taxon>Spermatophyta</taxon>
        <taxon>Magnoliopsida</taxon>
        <taxon>eudicotyledons</taxon>
        <taxon>Gunneridae</taxon>
        <taxon>Pentapetalae</taxon>
        <taxon>Saxifragales</taxon>
        <taxon>Altingiaceae</taxon>
        <taxon>Liquidambar</taxon>
    </lineage>
</organism>
<dbReference type="AlphaFoldDB" id="A0AAP0R7Z4"/>
<evidence type="ECO:0000313" key="4">
    <source>
        <dbReference type="Proteomes" id="UP001415857"/>
    </source>
</evidence>
<accession>A0AAP0R7Z4</accession>
<feature type="domain" description="Disease resistance protein At4g27190-like leucine-rich repeats" evidence="2">
    <location>
        <begin position="156"/>
        <end position="263"/>
    </location>
</feature>
<comment type="caution">
    <text evidence="3">The sequence shown here is derived from an EMBL/GenBank/DDBJ whole genome shotgun (WGS) entry which is preliminary data.</text>
</comment>
<dbReference type="SUPFAM" id="SSF52047">
    <property type="entry name" value="RNI-like"/>
    <property type="match status" value="1"/>
</dbReference>
<keyword evidence="4" id="KW-1185">Reference proteome</keyword>
<reference evidence="3 4" key="1">
    <citation type="journal article" date="2024" name="Plant J.">
        <title>Genome sequences and population genomics reveal climatic adaptation and genomic divergence between two closely related sweetgum species.</title>
        <authorList>
            <person name="Xu W.Q."/>
            <person name="Ren C.Q."/>
            <person name="Zhang X.Y."/>
            <person name="Comes H.P."/>
            <person name="Liu X.H."/>
            <person name="Li Y.G."/>
            <person name="Kettle C.J."/>
            <person name="Jalonen R."/>
            <person name="Gaisberger H."/>
            <person name="Ma Y.Z."/>
            <person name="Qiu Y.X."/>
        </authorList>
    </citation>
    <scope>NUCLEOTIDE SEQUENCE [LARGE SCALE GENOMIC DNA]</scope>
    <source>
        <strain evidence="3">Hangzhou</strain>
    </source>
</reference>
<gene>
    <name evidence="3" type="ORF">L1049_000809</name>
</gene>
<dbReference type="InterPro" id="IPR057135">
    <property type="entry name" value="At4g27190-like_LRR"/>
</dbReference>
<dbReference type="PANTHER" id="PTHR33463:SF204">
    <property type="entry name" value="NB-ARC DOMAIN-CONTAINING PROTEIN"/>
    <property type="match status" value="1"/>
</dbReference>
<dbReference type="InterPro" id="IPR032675">
    <property type="entry name" value="LRR_dom_sf"/>
</dbReference>
<dbReference type="InterPro" id="IPR050905">
    <property type="entry name" value="Plant_NBS-LRR"/>
</dbReference>
<evidence type="ECO:0000256" key="1">
    <source>
        <dbReference type="ARBA" id="ARBA00022821"/>
    </source>
</evidence>
<keyword evidence="1" id="KW-0611">Plant defense</keyword>
<sequence length="321" mass="36613">MKTFSFGLLSTPKLEKVVEGLNQTSGMDNHTNTIQQLFPRKVTFADIEVLEPLHNDNVEQIEPSQLPAGSLCEQREMRVQECDEPLNDDPSSLPQEELTIQRCASLVELLDGEGLYDEETHSVLHFDSKHLVLEDQPELKQLFGDKVLYPGLDKLNLCQNLKSLTVRHCGSLRNLFYPSMVRALVHLETLNIEYCNMLEEIVAKGVEEEEEEEERMDEIVIPQLKRLELYHLPNLISFCQGPYDFDLPSLVDVYVSDCPTLNTFSSGFVSTPKLEEVHEDQLFEMQLTNKQSFWMGDLNNTIQQLALPKKELTKEGDALAS</sequence>
<evidence type="ECO:0000259" key="2">
    <source>
        <dbReference type="Pfam" id="PF23247"/>
    </source>
</evidence>
<protein>
    <recommendedName>
        <fullName evidence="2">Disease resistance protein At4g27190-like leucine-rich repeats domain-containing protein</fullName>
    </recommendedName>
</protein>
<dbReference type="Gene3D" id="3.80.10.10">
    <property type="entry name" value="Ribonuclease Inhibitor"/>
    <property type="match status" value="1"/>
</dbReference>